<dbReference type="EMBL" id="CYGV01001234">
    <property type="protein sequence ID" value="CUA71345.1"/>
    <property type="molecule type" value="Genomic_DNA"/>
</dbReference>
<evidence type="ECO:0008006" key="5">
    <source>
        <dbReference type="Google" id="ProtNLM"/>
    </source>
</evidence>
<keyword evidence="2" id="KW-0732">Signal</keyword>
<feature type="compositionally biased region" description="Pro residues" evidence="1">
    <location>
        <begin position="117"/>
        <end position="134"/>
    </location>
</feature>
<protein>
    <recommendedName>
        <fullName evidence="5">Secreted protein</fullName>
    </recommendedName>
</protein>
<evidence type="ECO:0000256" key="1">
    <source>
        <dbReference type="SAM" id="MobiDB-lite"/>
    </source>
</evidence>
<evidence type="ECO:0000256" key="2">
    <source>
        <dbReference type="SAM" id="SignalP"/>
    </source>
</evidence>
<reference evidence="3 4" key="1">
    <citation type="submission" date="2015-07" db="EMBL/GenBank/DDBJ databases">
        <authorList>
            <person name="Noorani M."/>
        </authorList>
    </citation>
    <scope>NUCLEOTIDE SEQUENCE [LARGE SCALE GENOMIC DNA]</scope>
    <source>
        <strain evidence="3">BBA 69670</strain>
    </source>
</reference>
<proteinExistence type="predicted"/>
<feature type="chain" id="PRO_5005502766" description="Secreted protein" evidence="2">
    <location>
        <begin position="21"/>
        <end position="134"/>
    </location>
</feature>
<name>A0A0K6FYM1_9AGAM</name>
<evidence type="ECO:0000313" key="4">
    <source>
        <dbReference type="Proteomes" id="UP000044841"/>
    </source>
</evidence>
<feature type="signal peptide" evidence="2">
    <location>
        <begin position="1"/>
        <end position="20"/>
    </location>
</feature>
<gene>
    <name evidence="3" type="ORF">RSOLAG22IIIB_04558</name>
</gene>
<keyword evidence="4" id="KW-1185">Reference proteome</keyword>
<dbReference type="Proteomes" id="UP000044841">
    <property type="component" value="Unassembled WGS sequence"/>
</dbReference>
<accession>A0A0K6FYM1</accession>
<evidence type="ECO:0000313" key="3">
    <source>
        <dbReference type="EMBL" id="CUA71345.1"/>
    </source>
</evidence>
<organism evidence="3 4">
    <name type="scientific">Rhizoctonia solani</name>
    <dbReference type="NCBI Taxonomy" id="456999"/>
    <lineage>
        <taxon>Eukaryota</taxon>
        <taxon>Fungi</taxon>
        <taxon>Dikarya</taxon>
        <taxon>Basidiomycota</taxon>
        <taxon>Agaricomycotina</taxon>
        <taxon>Agaricomycetes</taxon>
        <taxon>Cantharellales</taxon>
        <taxon>Ceratobasidiaceae</taxon>
        <taxon>Rhizoctonia</taxon>
    </lineage>
</organism>
<feature type="compositionally biased region" description="Polar residues" evidence="1">
    <location>
        <begin position="47"/>
        <end position="59"/>
    </location>
</feature>
<sequence length="134" mass="13514">MFKVSRALLVAAVLSSTVLCDPTPQDAGKPVSVGQSADRSAPASGVFGTTTQDPNYQSHPTGLCIVPALAKDAGLSQGQEQPTVQQAMDLCPEAKMIAVSSKNGKRSPQDSNGGAPAPSPVPQPQPGAPLPAGN</sequence>
<feature type="region of interest" description="Disordered" evidence="1">
    <location>
        <begin position="95"/>
        <end position="134"/>
    </location>
</feature>
<feature type="region of interest" description="Disordered" evidence="1">
    <location>
        <begin position="22"/>
        <end position="59"/>
    </location>
</feature>
<dbReference type="AlphaFoldDB" id="A0A0K6FYM1"/>